<proteinExistence type="predicted"/>
<evidence type="ECO:0000313" key="2">
    <source>
        <dbReference type="Proteomes" id="UP000321393"/>
    </source>
</evidence>
<dbReference type="AlphaFoldDB" id="A0A5A7TUT5"/>
<comment type="caution">
    <text evidence="1">The sequence shown here is derived from an EMBL/GenBank/DDBJ whole genome shotgun (WGS) entry which is preliminary data.</text>
</comment>
<gene>
    <name evidence="1" type="ORF">E6C27_scaffold908G001440</name>
</gene>
<protein>
    <submittedName>
        <fullName evidence="1">Uncharacterized protein</fullName>
    </submittedName>
</protein>
<reference evidence="1 2" key="1">
    <citation type="submission" date="2019-08" db="EMBL/GenBank/DDBJ databases">
        <title>Draft genome sequences of two oriental melons (Cucumis melo L. var makuwa).</title>
        <authorList>
            <person name="Kwon S.-Y."/>
        </authorList>
    </citation>
    <scope>NUCLEOTIDE SEQUENCE [LARGE SCALE GENOMIC DNA]</scope>
    <source>
        <strain evidence="2">cv. SW 3</strain>
        <tissue evidence="1">Leaf</tissue>
    </source>
</reference>
<sequence>MSDMIYNGSDSIGLLMLNANDYNYSIAEFGFMSQHQSDGDPIGDNPESEQTYHSCYGWPSNEVEPTDLFFNCEYPYGNQNGCINESTTELILYQNENQLEDYNGDSRNLYYEFSWDCLRFWFGLGEEEQGQERNGQELTPENDCRSDALALLEAILGY</sequence>
<name>A0A5A7TUT5_CUCMM</name>
<dbReference type="EMBL" id="SSTE01013279">
    <property type="protein sequence ID" value="KAA0047323.1"/>
    <property type="molecule type" value="Genomic_DNA"/>
</dbReference>
<dbReference type="Proteomes" id="UP000321393">
    <property type="component" value="Unassembled WGS sequence"/>
</dbReference>
<evidence type="ECO:0000313" key="1">
    <source>
        <dbReference type="EMBL" id="KAA0047323.1"/>
    </source>
</evidence>
<organism evidence="1 2">
    <name type="scientific">Cucumis melo var. makuwa</name>
    <name type="common">Oriental melon</name>
    <dbReference type="NCBI Taxonomy" id="1194695"/>
    <lineage>
        <taxon>Eukaryota</taxon>
        <taxon>Viridiplantae</taxon>
        <taxon>Streptophyta</taxon>
        <taxon>Embryophyta</taxon>
        <taxon>Tracheophyta</taxon>
        <taxon>Spermatophyta</taxon>
        <taxon>Magnoliopsida</taxon>
        <taxon>eudicotyledons</taxon>
        <taxon>Gunneridae</taxon>
        <taxon>Pentapetalae</taxon>
        <taxon>rosids</taxon>
        <taxon>fabids</taxon>
        <taxon>Cucurbitales</taxon>
        <taxon>Cucurbitaceae</taxon>
        <taxon>Benincaseae</taxon>
        <taxon>Cucumis</taxon>
    </lineage>
</organism>
<accession>A0A5A7TUT5</accession>